<reference evidence="2" key="1">
    <citation type="journal article" date="2019" name="Int. J. Syst. Evol. Microbiol.">
        <title>The Global Catalogue of Microorganisms (GCM) 10K type strain sequencing project: providing services to taxonomists for standard genome sequencing and annotation.</title>
        <authorList>
            <consortium name="The Broad Institute Genomics Platform"/>
            <consortium name="The Broad Institute Genome Sequencing Center for Infectious Disease"/>
            <person name="Wu L."/>
            <person name="Ma J."/>
        </authorList>
    </citation>
    <scope>NUCLEOTIDE SEQUENCE [LARGE SCALE GENOMIC DNA]</scope>
    <source>
        <strain evidence="2">CECT 7798</strain>
    </source>
</reference>
<keyword evidence="2" id="KW-1185">Reference proteome</keyword>
<dbReference type="Proteomes" id="UP001595735">
    <property type="component" value="Unassembled WGS sequence"/>
</dbReference>
<dbReference type="EMBL" id="JBHRYO010000002">
    <property type="protein sequence ID" value="MFC3757896.1"/>
    <property type="molecule type" value="Genomic_DNA"/>
</dbReference>
<comment type="caution">
    <text evidence="1">The sequence shown here is derived from an EMBL/GenBank/DDBJ whole genome shotgun (WGS) entry which is preliminary data.</text>
</comment>
<dbReference type="RefSeq" id="WP_290299401.1">
    <property type="nucleotide sequence ID" value="NZ_JAUFQR010000001.1"/>
</dbReference>
<gene>
    <name evidence="1" type="ORF">ACFONJ_18100</name>
</gene>
<organism evidence="1 2">
    <name type="scientific">Chryseobacterium tructae</name>
    <dbReference type="NCBI Taxonomy" id="1037380"/>
    <lineage>
        <taxon>Bacteria</taxon>
        <taxon>Pseudomonadati</taxon>
        <taxon>Bacteroidota</taxon>
        <taxon>Flavobacteriia</taxon>
        <taxon>Flavobacteriales</taxon>
        <taxon>Weeksellaceae</taxon>
        <taxon>Chryseobacterium group</taxon>
        <taxon>Chryseobacterium</taxon>
    </lineage>
</organism>
<name>A0ABV7Y049_9FLAO</name>
<sequence>MKKYMRMIFDRWHTKTGGYMEVEVKNFSMVEDFIIRLDQSEFTEVIIESDNGILTIAGGNEDYVASIQKKGVYYDLMQSEQLPKSKQIEMMVGGKSTFYNSSRVVSVNEVLIAVQSFYENGDRDTTFHWEKRTE</sequence>
<proteinExistence type="predicted"/>
<accession>A0ABV7Y049</accession>
<evidence type="ECO:0000313" key="1">
    <source>
        <dbReference type="EMBL" id="MFC3757896.1"/>
    </source>
</evidence>
<evidence type="ECO:0000313" key="2">
    <source>
        <dbReference type="Proteomes" id="UP001595735"/>
    </source>
</evidence>
<protein>
    <submittedName>
        <fullName evidence="1">Uncharacterized protein</fullName>
    </submittedName>
</protein>